<protein>
    <submittedName>
        <fullName evidence="1">Uncharacterized protein</fullName>
    </submittedName>
</protein>
<proteinExistence type="predicted"/>
<reference evidence="1 2" key="1">
    <citation type="submission" date="2021-06" db="EMBL/GenBank/DDBJ databases">
        <title>Caerostris extrusa draft genome.</title>
        <authorList>
            <person name="Kono N."/>
            <person name="Arakawa K."/>
        </authorList>
    </citation>
    <scope>NUCLEOTIDE SEQUENCE [LARGE SCALE GENOMIC DNA]</scope>
</reference>
<gene>
    <name evidence="1" type="ORF">CEXT_235521</name>
</gene>
<accession>A0AAV4UJJ1</accession>
<evidence type="ECO:0000313" key="2">
    <source>
        <dbReference type="Proteomes" id="UP001054945"/>
    </source>
</evidence>
<organism evidence="1 2">
    <name type="scientific">Caerostris extrusa</name>
    <name type="common">Bark spider</name>
    <name type="synonym">Caerostris bankana</name>
    <dbReference type="NCBI Taxonomy" id="172846"/>
    <lineage>
        <taxon>Eukaryota</taxon>
        <taxon>Metazoa</taxon>
        <taxon>Ecdysozoa</taxon>
        <taxon>Arthropoda</taxon>
        <taxon>Chelicerata</taxon>
        <taxon>Arachnida</taxon>
        <taxon>Araneae</taxon>
        <taxon>Araneomorphae</taxon>
        <taxon>Entelegynae</taxon>
        <taxon>Araneoidea</taxon>
        <taxon>Araneidae</taxon>
        <taxon>Caerostris</taxon>
    </lineage>
</organism>
<dbReference type="Proteomes" id="UP001054945">
    <property type="component" value="Unassembled WGS sequence"/>
</dbReference>
<keyword evidence="2" id="KW-1185">Reference proteome</keyword>
<dbReference type="AlphaFoldDB" id="A0AAV4UJJ1"/>
<comment type="caution">
    <text evidence="1">The sequence shown here is derived from an EMBL/GenBank/DDBJ whole genome shotgun (WGS) entry which is preliminary data.</text>
</comment>
<dbReference type="EMBL" id="BPLR01013012">
    <property type="protein sequence ID" value="GIY58087.1"/>
    <property type="molecule type" value="Genomic_DNA"/>
</dbReference>
<evidence type="ECO:0000313" key="1">
    <source>
        <dbReference type="EMBL" id="GIY58087.1"/>
    </source>
</evidence>
<sequence>MRRLQPISLKRALALIKYYNTLLSYGEQYKTSVYFRICNNSQRLTRHSPFPYVRILGLISQEVEAHSLKINANVFFHTELMTEVNKQTQIPVYLQQMAHIPPDALRIFTDGSKIDNGTCSRIFITTSNNTSFHIKFKNADHFSVFLLNSWS</sequence>
<name>A0AAV4UJJ1_CAEEX</name>